<dbReference type="EnsemblBacteria" id="ABX12603">
    <property type="protein sequence ID" value="ABX12603"/>
    <property type="gene ID" value="Nmar_0707"/>
</dbReference>
<dbReference type="Gene3D" id="1.10.1200.200">
    <property type="entry name" value="Protein of unknown function DUF3227"/>
    <property type="match status" value="1"/>
</dbReference>
<gene>
    <name evidence="2" type="ordered locus">Nmar_0707</name>
</gene>
<dbReference type="PANTHER" id="PTHR43228">
    <property type="entry name" value="TWO-COMPONENT RESPONSE REGULATOR"/>
    <property type="match status" value="1"/>
</dbReference>
<dbReference type="Pfam" id="PF00072">
    <property type="entry name" value="Response_reg"/>
    <property type="match status" value="1"/>
</dbReference>
<evidence type="ECO:0000259" key="1">
    <source>
        <dbReference type="PROSITE" id="PS50110"/>
    </source>
</evidence>
<reference evidence="2 3" key="1">
    <citation type="journal article" date="2010" name="Proc. Natl. Acad. Sci. U.S.A.">
        <title>Nitrosopumilus maritimus genome reveals unique mechanisms for nitrification and autotrophy in globally distributed marine crenarchaea.</title>
        <authorList>
            <person name="Walker C.B."/>
            <person name="de la Torre J.R."/>
            <person name="Klotz M.G."/>
            <person name="Urakawa H."/>
            <person name="Pinel N."/>
            <person name="Arp D.J."/>
            <person name="Brochier-Armanet C."/>
            <person name="Chain P.S."/>
            <person name="Chan P.P."/>
            <person name="Gollabgir A."/>
            <person name="Hemp J."/>
            <person name="Hugler M."/>
            <person name="Karr E.A."/>
            <person name="Konneke M."/>
            <person name="Shin M."/>
            <person name="Lawton T.J."/>
            <person name="Lowe T."/>
            <person name="Martens-Habbena W."/>
            <person name="Sayavedra-Soto L.A."/>
            <person name="Lang D."/>
            <person name="Sievert S.M."/>
            <person name="Rosenzweig A.C."/>
            <person name="Manning G."/>
            <person name="Stahl D.A."/>
        </authorList>
    </citation>
    <scope>NUCLEOTIDE SEQUENCE [LARGE SCALE GENOMIC DNA]</scope>
    <source>
        <strain evidence="2 3">SCM1</strain>
    </source>
</reference>
<dbReference type="InterPro" id="IPR052048">
    <property type="entry name" value="ST_Response_Regulator"/>
</dbReference>
<dbReference type="InterPro" id="IPR011006">
    <property type="entry name" value="CheY-like_superfamily"/>
</dbReference>
<evidence type="ECO:0000313" key="3">
    <source>
        <dbReference type="Proteomes" id="UP000000792"/>
    </source>
</evidence>
<dbReference type="SMART" id="SM00448">
    <property type="entry name" value="REC"/>
    <property type="match status" value="1"/>
</dbReference>
<dbReference type="SUPFAM" id="SSF52172">
    <property type="entry name" value="CheY-like"/>
    <property type="match status" value="1"/>
</dbReference>
<dbReference type="OrthoDB" id="11227at2157"/>
<protein>
    <submittedName>
        <fullName evidence="2">Response regulator receiver protein</fullName>
    </submittedName>
</protein>
<dbReference type="eggNOG" id="arCOG02382">
    <property type="taxonomic scope" value="Archaea"/>
</dbReference>
<dbReference type="KEGG" id="nmr:Nmar_0707"/>
<dbReference type="GeneID" id="5773354"/>
<dbReference type="AlphaFoldDB" id="A9A4B4"/>
<dbReference type="PANTHER" id="PTHR43228:SF1">
    <property type="entry name" value="TWO-COMPONENT RESPONSE REGULATOR ARR22"/>
    <property type="match status" value="1"/>
</dbReference>
<dbReference type="EMBL" id="CP000866">
    <property type="protein sequence ID" value="ABX12603.1"/>
    <property type="molecule type" value="Genomic_DNA"/>
</dbReference>
<dbReference type="Proteomes" id="UP000000792">
    <property type="component" value="Chromosome"/>
</dbReference>
<name>A9A4B4_NITMS</name>
<dbReference type="GO" id="GO:0000160">
    <property type="term" value="P:phosphorelay signal transduction system"/>
    <property type="evidence" value="ECO:0007669"/>
    <property type="project" value="InterPro"/>
</dbReference>
<dbReference type="Gene3D" id="3.40.50.2300">
    <property type="match status" value="1"/>
</dbReference>
<accession>A9A4B4</accession>
<keyword evidence="3" id="KW-1185">Reference proteome</keyword>
<dbReference type="HOGENOM" id="CLU_1275363_0_0_2"/>
<dbReference type="InterPro" id="IPR001789">
    <property type="entry name" value="Sig_transdc_resp-reg_receiver"/>
</dbReference>
<dbReference type="RefSeq" id="WP_012215090.1">
    <property type="nucleotide sequence ID" value="NC_010085.1"/>
</dbReference>
<dbReference type="PROSITE" id="PS50110">
    <property type="entry name" value="RESPONSE_REGULATORY"/>
    <property type="match status" value="1"/>
</dbReference>
<feature type="domain" description="Response regulatory" evidence="1">
    <location>
        <begin position="4"/>
        <end position="119"/>
    </location>
</feature>
<dbReference type="STRING" id="436308.Nmar_0707"/>
<dbReference type="PhylomeDB" id="A9A4B4"/>
<organism evidence="2 3">
    <name type="scientific">Nitrosopumilus maritimus (strain SCM1)</name>
    <dbReference type="NCBI Taxonomy" id="436308"/>
    <lineage>
        <taxon>Archaea</taxon>
        <taxon>Nitrososphaerota</taxon>
        <taxon>Nitrososphaeria</taxon>
        <taxon>Nitrosopumilales</taxon>
        <taxon>Nitrosopumilaceae</taxon>
        <taxon>Nitrosopumilus</taxon>
    </lineage>
</organism>
<dbReference type="InParanoid" id="A9A4B4"/>
<sequence length="216" mass="25012">MSIRALVIDDEKETLDLFSELLTTHNIQVVGKGHNGQEALFLFQKLKPDVVYLDVSMPVYDGLYALEKIREINPNAIVFLIVEKMSLKSEMKMNRLNPSFVFREPLDVDEIIQNTHRFCLPPKDELENMQKTMITLALKNTLLELGHDELDKVMSILKKDYNLTLDDCYDNPEDLKHVLQDLFGESYDDILQSLRSNMKEISSHHSTKTFISNLHE</sequence>
<dbReference type="InterPro" id="IPR044908">
    <property type="entry name" value="NitrOD5-like_sf"/>
</dbReference>
<proteinExistence type="predicted"/>
<evidence type="ECO:0000313" key="2">
    <source>
        <dbReference type="EMBL" id="ABX12603.1"/>
    </source>
</evidence>